<gene>
    <name evidence="1" type="ORF">A5802_003300</name>
</gene>
<comment type="caution">
    <text evidence="1">The sequence shown here is derived from an EMBL/GenBank/DDBJ whole genome shotgun (WGS) entry which is preliminary data.</text>
</comment>
<name>A0A242KHD3_ENTMU</name>
<organism evidence="1 2">
    <name type="scientific">Enterococcus mundtii</name>
    <dbReference type="NCBI Taxonomy" id="53346"/>
    <lineage>
        <taxon>Bacteria</taxon>
        <taxon>Bacillati</taxon>
        <taxon>Bacillota</taxon>
        <taxon>Bacilli</taxon>
        <taxon>Lactobacillales</taxon>
        <taxon>Enterococcaceae</taxon>
        <taxon>Enterococcus</taxon>
    </lineage>
</organism>
<dbReference type="Gene3D" id="1.10.10.10">
    <property type="entry name" value="Winged helix-like DNA-binding domain superfamily/Winged helix DNA-binding domain"/>
    <property type="match status" value="1"/>
</dbReference>
<evidence type="ECO:0000313" key="2">
    <source>
        <dbReference type="Proteomes" id="UP000195024"/>
    </source>
</evidence>
<sequence>MNSLFRQLIYKTRTRRWFELLTLLEQKEHVMVKEFVDQMRYTRRTILQDIK</sequence>
<evidence type="ECO:0008006" key="3">
    <source>
        <dbReference type="Google" id="ProtNLM"/>
    </source>
</evidence>
<protein>
    <recommendedName>
        <fullName evidence="3">HTH deoR-type domain-containing protein</fullName>
    </recommendedName>
</protein>
<proteinExistence type="predicted"/>
<dbReference type="EMBL" id="NGMS01000008">
    <property type="protein sequence ID" value="OTP19960.1"/>
    <property type="molecule type" value="Genomic_DNA"/>
</dbReference>
<dbReference type="AlphaFoldDB" id="A0A242KHD3"/>
<accession>A0A242KHD3</accession>
<dbReference type="Proteomes" id="UP000195024">
    <property type="component" value="Unassembled WGS sequence"/>
</dbReference>
<evidence type="ECO:0000313" key="1">
    <source>
        <dbReference type="EMBL" id="OTP19960.1"/>
    </source>
</evidence>
<reference evidence="1 2" key="1">
    <citation type="submission" date="2017-05" db="EMBL/GenBank/DDBJ databases">
        <title>The Genome Sequence of Enterococcus mundtii 6B1_DIV0119.</title>
        <authorList>
            <consortium name="The Broad Institute Genomics Platform"/>
            <consortium name="The Broad Institute Genomic Center for Infectious Diseases"/>
            <person name="Earl A."/>
            <person name="Manson A."/>
            <person name="Schwartman J."/>
            <person name="Gilmore M."/>
            <person name="Abouelleil A."/>
            <person name="Cao P."/>
            <person name="Chapman S."/>
            <person name="Cusick C."/>
            <person name="Shea T."/>
            <person name="Young S."/>
            <person name="Neafsey D."/>
            <person name="Nusbaum C."/>
            <person name="Birren B."/>
        </authorList>
    </citation>
    <scope>NUCLEOTIDE SEQUENCE [LARGE SCALE GENOMIC DNA]</scope>
    <source>
        <strain evidence="1 2">6B1_DIV0119</strain>
    </source>
</reference>
<dbReference type="InterPro" id="IPR036388">
    <property type="entry name" value="WH-like_DNA-bd_sf"/>
</dbReference>
<dbReference type="RefSeq" id="WP_176285355.1">
    <property type="nucleotide sequence ID" value="NZ_NGMS01000008.1"/>
</dbReference>